<evidence type="ECO:0000256" key="3">
    <source>
        <dbReference type="SAM" id="Phobius"/>
    </source>
</evidence>
<feature type="region of interest" description="Disordered" evidence="2">
    <location>
        <begin position="87"/>
        <end position="107"/>
    </location>
</feature>
<feature type="transmembrane region" description="Helical" evidence="3">
    <location>
        <begin position="287"/>
        <end position="310"/>
    </location>
</feature>
<comment type="similarity">
    <text evidence="1">Belongs to the SecY/SEC61-alpha family.</text>
</comment>
<reference evidence="4" key="1">
    <citation type="journal article" date="2021" name="Proc. Natl. Acad. Sci. U.S.A.">
        <title>Three genomes in the algal genus Volvox reveal the fate of a haploid sex-determining region after a transition to homothallism.</title>
        <authorList>
            <person name="Yamamoto K."/>
            <person name="Hamaji T."/>
            <person name="Kawai-Toyooka H."/>
            <person name="Matsuzaki R."/>
            <person name="Takahashi F."/>
            <person name="Nishimura Y."/>
            <person name="Kawachi M."/>
            <person name="Noguchi H."/>
            <person name="Minakuchi Y."/>
            <person name="Umen J.G."/>
            <person name="Toyoda A."/>
            <person name="Nozaki H."/>
        </authorList>
    </citation>
    <scope>NUCLEOTIDE SEQUENCE</scope>
    <source>
        <strain evidence="4">NIES-3786</strain>
    </source>
</reference>
<dbReference type="GO" id="GO:0015031">
    <property type="term" value="P:protein transport"/>
    <property type="evidence" value="ECO:0007669"/>
    <property type="project" value="InterPro"/>
</dbReference>
<evidence type="ECO:0000313" key="5">
    <source>
        <dbReference type="Proteomes" id="UP000747110"/>
    </source>
</evidence>
<dbReference type="EMBL" id="BNCP01000014">
    <property type="protein sequence ID" value="GIL78728.1"/>
    <property type="molecule type" value="Genomic_DNA"/>
</dbReference>
<dbReference type="GO" id="GO:0016020">
    <property type="term" value="C:membrane"/>
    <property type="evidence" value="ECO:0007669"/>
    <property type="project" value="InterPro"/>
</dbReference>
<name>A0A8J4FLA4_9CHLO</name>
<feature type="transmembrane region" description="Helical" evidence="3">
    <location>
        <begin position="264"/>
        <end position="281"/>
    </location>
</feature>
<sequence>QFAFALVVRSCFEPGRFLKVAFCTDLRMSSMILNYTIPVSGQRYSSLRTMCALSSTWAQRSRGQRLRGQSLYLSNSLCQYHSKQQLLGQPHHPPQRSGPSAVGGGGPKGGPLTCQAASSAGLGPQSSPLHGWRVGGGLLGSLARIYYYYREVLTRAALTVGLLAVIRCGHFIPVQGIDLALVNTTAASTAGERLIKALYGQAQDIPASLFDLGISPFVNASILLAVALVLPQEVTTLPGLGWLSRLREARKEGRTGEALINSTTNLLALGFAVYLGLVRAFELEPCALFGGGGLFLPQTVLALVAGSACIHMCASTITAFGLGNGSSLVICSSIITEYASTLHTVLSSLDTCLLSPARLAAMLGGYLMLVLASVWLSTAELRLPLVQYASSAPPPPEQRGAGGGGSGLQDLIAQARILAQKKSSERSQRGGVGSGIPLPLPGVGAKPAAGPGAGTPGAGGVTPKAGGARPSEYFPIQLNSNGMMSIVLGGAAYFGFLPRIVEWLGGGASAAAALSAALVSPLGLLGYGLTVAALEFLPLGAINPKEMAEYFNMMNVGLKGVVPGEPTERELRSKLLQCKFWGGACLGALAVAAQLYDSACVQVLGTNLGTTSLLIIVGAVLQTARQVEGLLEGPKLQRKLDQEREAIQSLSLL</sequence>
<dbReference type="AlphaFoldDB" id="A0A8J4FLA4"/>
<dbReference type="SUPFAM" id="SSF103491">
    <property type="entry name" value="Preprotein translocase SecY subunit"/>
    <property type="match status" value="2"/>
</dbReference>
<gene>
    <name evidence="4" type="ORF">Vretifemale_8132</name>
</gene>
<dbReference type="InterPro" id="IPR023201">
    <property type="entry name" value="SecY_dom_sf"/>
</dbReference>
<feature type="transmembrane region" description="Helical" evidence="3">
    <location>
        <begin position="222"/>
        <end position="243"/>
    </location>
</feature>
<feature type="transmembrane region" description="Helical" evidence="3">
    <location>
        <begin position="513"/>
        <end position="537"/>
    </location>
</feature>
<dbReference type="Proteomes" id="UP000747110">
    <property type="component" value="Unassembled WGS sequence"/>
</dbReference>
<evidence type="ECO:0000313" key="4">
    <source>
        <dbReference type="EMBL" id="GIL78728.1"/>
    </source>
</evidence>
<keyword evidence="3" id="KW-1133">Transmembrane helix</keyword>
<proteinExistence type="inferred from homology"/>
<feature type="transmembrane region" description="Helical" evidence="3">
    <location>
        <begin position="317"/>
        <end position="339"/>
    </location>
</feature>
<dbReference type="PRINTS" id="PR00303">
    <property type="entry name" value="SECYTRNLCASE"/>
</dbReference>
<keyword evidence="5" id="KW-1185">Reference proteome</keyword>
<dbReference type="OrthoDB" id="1903502at2759"/>
<comment type="caution">
    <text evidence="4">The sequence shown here is derived from an EMBL/GenBank/DDBJ whole genome shotgun (WGS) entry which is preliminary data.</text>
</comment>
<keyword evidence="3" id="KW-0812">Transmembrane</keyword>
<evidence type="ECO:0008006" key="6">
    <source>
        <dbReference type="Google" id="ProtNLM"/>
    </source>
</evidence>
<evidence type="ECO:0000256" key="1">
    <source>
        <dbReference type="RuleBase" id="RU004349"/>
    </source>
</evidence>
<evidence type="ECO:0000256" key="2">
    <source>
        <dbReference type="SAM" id="MobiDB-lite"/>
    </source>
</evidence>
<feature type="non-terminal residue" evidence="4">
    <location>
        <position position="653"/>
    </location>
</feature>
<protein>
    <recommendedName>
        <fullName evidence="6">Preprotein translocase subunit SecY</fullName>
    </recommendedName>
</protein>
<keyword evidence="3" id="KW-0472">Membrane</keyword>
<accession>A0A8J4FLA4</accession>
<organism evidence="4 5">
    <name type="scientific">Volvox reticuliferus</name>
    <dbReference type="NCBI Taxonomy" id="1737510"/>
    <lineage>
        <taxon>Eukaryota</taxon>
        <taxon>Viridiplantae</taxon>
        <taxon>Chlorophyta</taxon>
        <taxon>core chlorophytes</taxon>
        <taxon>Chlorophyceae</taxon>
        <taxon>CS clade</taxon>
        <taxon>Chlamydomonadales</taxon>
        <taxon>Volvocaceae</taxon>
        <taxon>Volvox</taxon>
    </lineage>
</organism>
<dbReference type="PANTHER" id="PTHR10906">
    <property type="entry name" value="SECY/SEC61-ALPHA FAMILY MEMBER"/>
    <property type="match status" value="1"/>
</dbReference>
<dbReference type="InterPro" id="IPR002208">
    <property type="entry name" value="SecY/SEC61-alpha"/>
</dbReference>
<dbReference type="Gene3D" id="1.10.3370.10">
    <property type="entry name" value="SecY subunit domain"/>
    <property type="match status" value="1"/>
</dbReference>
<feature type="transmembrane region" description="Helical" evidence="3">
    <location>
        <begin position="482"/>
        <end position="501"/>
    </location>
</feature>
<dbReference type="Pfam" id="PF00344">
    <property type="entry name" value="SecY"/>
    <property type="match status" value="2"/>
</dbReference>
<feature type="transmembrane region" description="Helical" evidence="3">
    <location>
        <begin position="359"/>
        <end position="378"/>
    </location>
</feature>